<keyword evidence="1" id="KW-0614">Plasmid</keyword>
<evidence type="ECO:0000313" key="1">
    <source>
        <dbReference type="EMBL" id="CCC99739.1"/>
    </source>
</evidence>
<reference evidence="1 2" key="1">
    <citation type="journal article" date="2011" name="PLoS Genet.">
        <title>Azospirillum genomes reveal transition of bacteria from aquatic to terrestrial environments.</title>
        <authorList>
            <person name="Wisniewski-Dye F."/>
            <person name="Borziak K."/>
            <person name="Khalsa-Moyers G."/>
            <person name="Alexandre G."/>
            <person name="Sukharnikov L.O."/>
            <person name="Wuichet K."/>
            <person name="Hurst G.B."/>
            <person name="McDonald W.H."/>
            <person name="Robertson J.S."/>
            <person name="Barbe V."/>
            <person name="Calteau A."/>
            <person name="Rouy Z."/>
            <person name="Mangenot S."/>
            <person name="Prigent-Combaret C."/>
            <person name="Normand P."/>
            <person name="Boyer M."/>
            <person name="Siguier P."/>
            <person name="Dessaux Y."/>
            <person name="Elmerich C."/>
            <person name="Condemine G."/>
            <person name="Krishnen G."/>
            <person name="Kennedy I."/>
            <person name="Paterson A.H."/>
            <person name="Gonzalez V."/>
            <person name="Mavingui P."/>
            <person name="Zhulin I.B."/>
        </authorList>
    </citation>
    <scope>NUCLEOTIDE SEQUENCE [LARGE SCALE GENOMIC DNA]</scope>
    <source>
        <strain evidence="1 2">Sp245</strain>
    </source>
</reference>
<protein>
    <submittedName>
        <fullName evidence="1">Uncharacterized protein</fullName>
    </submittedName>
</protein>
<evidence type="ECO:0000313" key="2">
    <source>
        <dbReference type="Proteomes" id="UP000007319"/>
    </source>
</evidence>
<dbReference type="Proteomes" id="UP000007319">
    <property type="component" value="Plasmid AZOBR_p1"/>
</dbReference>
<dbReference type="AlphaFoldDB" id="A0A9P1JTY5"/>
<keyword evidence="2" id="KW-1185">Reference proteome</keyword>
<accession>A0A9P1JTY5</accession>
<dbReference type="KEGG" id="abs:AZOBR_p120057"/>
<dbReference type="RefSeq" id="WP_014197244.1">
    <property type="nucleotide sequence ID" value="NC_016594.1"/>
</dbReference>
<organism evidence="1 2">
    <name type="scientific">Azospirillum baldaniorum</name>
    <dbReference type="NCBI Taxonomy" id="1064539"/>
    <lineage>
        <taxon>Bacteria</taxon>
        <taxon>Pseudomonadati</taxon>
        <taxon>Pseudomonadota</taxon>
        <taxon>Alphaproteobacteria</taxon>
        <taxon>Rhodospirillales</taxon>
        <taxon>Azospirillaceae</taxon>
        <taxon>Azospirillum</taxon>
    </lineage>
</organism>
<sequence length="140" mass="15378">MKLKIVKEVEEVALSGVNVEFTQVGGAITTVTFKDDEGRLLVIQKGESYTGSLNVLIPEPPKSEERFFVVGRFMDMIDVEEAFESEHEAKDRLTAYERKTGGYNESGLKVEKRVVLVASTGQIVKTLSAANVGAADHLPF</sequence>
<gene>
    <name evidence="1" type="ORF">AZOBR_p120057</name>
</gene>
<proteinExistence type="predicted"/>
<dbReference type="EMBL" id="HE577328">
    <property type="protein sequence ID" value="CCC99739.1"/>
    <property type="molecule type" value="Genomic_DNA"/>
</dbReference>
<geneLocation type="plasmid" evidence="1 2">
    <name>AZOBR_p1</name>
</geneLocation>
<name>A0A9P1JTY5_9PROT</name>